<sequence length="143" mass="15231">MMDYESEQQLAYTTAQLLRAAMWAGGLNLLLMAAAVYLAAPAWLAALALFAGSIGCFLQLRLAFDARLFAGFAEGRQTPAQLDAALSALGLRKAVAPRSMQARCRGALRLLRVWLCALALELVLVLCLLFAAAVAPLSASLSF</sequence>
<evidence type="ECO:0000313" key="2">
    <source>
        <dbReference type="EMBL" id="TCP07825.1"/>
    </source>
</evidence>
<proteinExistence type="predicted"/>
<keyword evidence="1" id="KW-0812">Transmembrane</keyword>
<dbReference type="RefSeq" id="WP_132953249.1">
    <property type="nucleotide sequence ID" value="NZ_CP091507.1"/>
</dbReference>
<accession>A0AAE9GVY1</accession>
<keyword evidence="1" id="KW-0472">Membrane</keyword>
<dbReference type="Proteomes" id="UP000294721">
    <property type="component" value="Unassembled WGS sequence"/>
</dbReference>
<reference evidence="2 4" key="1">
    <citation type="submission" date="2019-03" db="EMBL/GenBank/DDBJ databases">
        <title>Genomic Encyclopedia of Type Strains, Phase IV (KMG-IV): sequencing the most valuable type-strain genomes for metagenomic binning, comparative biology and taxonomic classification.</title>
        <authorList>
            <person name="Goeker M."/>
        </authorList>
    </citation>
    <scope>NUCLEOTIDE SEQUENCE [LARGE SCALE GENOMIC DNA]</scope>
    <source>
        <strain evidence="2 4">DSM 17474</strain>
    </source>
</reference>
<keyword evidence="1" id="KW-1133">Transmembrane helix</keyword>
<feature type="transmembrane region" description="Helical" evidence="1">
    <location>
        <begin position="20"/>
        <end position="38"/>
    </location>
</feature>
<evidence type="ECO:0000256" key="1">
    <source>
        <dbReference type="SAM" id="Phobius"/>
    </source>
</evidence>
<dbReference type="EMBL" id="CP091507">
    <property type="protein sequence ID" value="UOO78673.1"/>
    <property type="molecule type" value="Genomic_DNA"/>
</dbReference>
<name>A0AAE9GVY1_9NEIS</name>
<gene>
    <name evidence="2" type="ORF">EV680_10666</name>
    <name evidence="3" type="ORF">LVJ78_08140</name>
</gene>
<feature type="transmembrane region" description="Helical" evidence="1">
    <location>
        <begin position="113"/>
        <end position="135"/>
    </location>
</feature>
<keyword evidence="4" id="KW-1185">Reference proteome</keyword>
<reference evidence="3" key="3">
    <citation type="journal article" date="2022" name="Res Sq">
        <title>Evolution of multicellular longitudinally dividing oral cavity symbionts (Neisseriaceae).</title>
        <authorList>
            <person name="Nyongesa S."/>
            <person name="Weber P."/>
            <person name="Bernet E."/>
            <person name="Pullido F."/>
            <person name="Nieckarz M."/>
            <person name="Delaby M."/>
            <person name="Nieves C."/>
            <person name="Viehboeck T."/>
            <person name="Krause N."/>
            <person name="Rivera-Millot A."/>
            <person name="Nakamura A."/>
            <person name="Vischer N."/>
            <person name="VanNieuwenhze M."/>
            <person name="Brun Y."/>
            <person name="Cava F."/>
            <person name="Bulgheresi S."/>
            <person name="Veyrier F."/>
        </authorList>
    </citation>
    <scope>NUCLEOTIDE SEQUENCE</scope>
    <source>
        <strain evidence="3">1258/02</strain>
    </source>
</reference>
<feature type="transmembrane region" description="Helical" evidence="1">
    <location>
        <begin position="44"/>
        <end position="64"/>
    </location>
</feature>
<organism evidence="3 5">
    <name type="scientific">Uruburuella suis</name>
    <dbReference type="NCBI Taxonomy" id="252130"/>
    <lineage>
        <taxon>Bacteria</taxon>
        <taxon>Pseudomonadati</taxon>
        <taxon>Pseudomonadota</taxon>
        <taxon>Betaproteobacteria</taxon>
        <taxon>Neisseriales</taxon>
        <taxon>Neisseriaceae</taxon>
        <taxon>Uruburuella</taxon>
    </lineage>
</organism>
<dbReference type="KEGG" id="usu:LVJ78_08140"/>
<evidence type="ECO:0000313" key="5">
    <source>
        <dbReference type="Proteomes" id="UP000829756"/>
    </source>
</evidence>
<dbReference type="EMBL" id="SLXE01000006">
    <property type="protein sequence ID" value="TCP07825.1"/>
    <property type="molecule type" value="Genomic_DNA"/>
</dbReference>
<evidence type="ECO:0000313" key="3">
    <source>
        <dbReference type="EMBL" id="UOO78673.1"/>
    </source>
</evidence>
<reference evidence="3" key="2">
    <citation type="submission" date="2021-12" db="EMBL/GenBank/DDBJ databases">
        <authorList>
            <person name="Veyrier F.J."/>
        </authorList>
    </citation>
    <scope>NUCLEOTIDE SEQUENCE</scope>
    <source>
        <strain evidence="3">1258/02</strain>
    </source>
</reference>
<dbReference type="AlphaFoldDB" id="A0AAE9GVY1"/>
<evidence type="ECO:0000313" key="4">
    <source>
        <dbReference type="Proteomes" id="UP000294721"/>
    </source>
</evidence>
<protein>
    <submittedName>
        <fullName evidence="3">Uncharacterized protein</fullName>
    </submittedName>
</protein>
<dbReference type="Proteomes" id="UP000829756">
    <property type="component" value="Chromosome"/>
</dbReference>